<dbReference type="InterPro" id="IPR007554">
    <property type="entry name" value="Glycerophosphate_synth"/>
</dbReference>
<evidence type="ECO:0008006" key="3">
    <source>
        <dbReference type="Google" id="ProtNLM"/>
    </source>
</evidence>
<dbReference type="Proteomes" id="UP000231503">
    <property type="component" value="Unassembled WGS sequence"/>
</dbReference>
<dbReference type="GO" id="GO:0016020">
    <property type="term" value="C:membrane"/>
    <property type="evidence" value="ECO:0007669"/>
    <property type="project" value="InterPro"/>
</dbReference>
<dbReference type="SUPFAM" id="SSF53756">
    <property type="entry name" value="UDP-Glycosyltransferase/glycogen phosphorylase"/>
    <property type="match status" value="1"/>
</dbReference>
<evidence type="ECO:0000313" key="1">
    <source>
        <dbReference type="EMBL" id="PIR69934.1"/>
    </source>
</evidence>
<reference evidence="2" key="1">
    <citation type="submission" date="2017-09" db="EMBL/GenBank/DDBJ databases">
        <title>Depth-based differentiation of microbial function through sediment-hosted aquifers and enrichment of novel symbionts in the deep terrestrial subsurface.</title>
        <authorList>
            <person name="Probst A.J."/>
            <person name="Ladd B."/>
            <person name="Jarett J.K."/>
            <person name="Geller-Mcgrath D.E."/>
            <person name="Sieber C.M.K."/>
            <person name="Emerson J.B."/>
            <person name="Anantharaman K."/>
            <person name="Thomas B.C."/>
            <person name="Malmstrom R."/>
            <person name="Stieglmeier M."/>
            <person name="Klingl A."/>
            <person name="Woyke T."/>
            <person name="Ryan C.M."/>
            <person name="Banfield J.F."/>
        </authorList>
    </citation>
    <scope>NUCLEOTIDE SEQUENCE [LARGE SCALE GENOMIC DNA]</scope>
</reference>
<comment type="caution">
    <text evidence="1">The sequence shown here is derived from an EMBL/GenBank/DDBJ whole genome shotgun (WGS) entry which is preliminary data.</text>
</comment>
<organism evidence="1 2">
    <name type="scientific">Candidatus Niyogibacteria bacterium CG10_big_fil_rev_8_21_14_0_10_46_36</name>
    <dbReference type="NCBI Taxonomy" id="1974726"/>
    <lineage>
        <taxon>Bacteria</taxon>
        <taxon>Candidatus Niyogiibacteriota</taxon>
    </lineage>
</organism>
<dbReference type="GO" id="GO:0047355">
    <property type="term" value="F:CDP-glycerol glycerophosphotransferase activity"/>
    <property type="evidence" value="ECO:0007669"/>
    <property type="project" value="InterPro"/>
</dbReference>
<dbReference type="AlphaFoldDB" id="A0A2H0TG53"/>
<dbReference type="Gene3D" id="3.40.50.12580">
    <property type="match status" value="1"/>
</dbReference>
<dbReference type="Pfam" id="PF04464">
    <property type="entry name" value="Glyphos_transf"/>
    <property type="match status" value="1"/>
</dbReference>
<accession>A0A2H0TG53</accession>
<dbReference type="EMBL" id="PFCO01000001">
    <property type="protein sequence ID" value="PIR69934.1"/>
    <property type="molecule type" value="Genomic_DNA"/>
</dbReference>
<proteinExistence type="predicted"/>
<evidence type="ECO:0000313" key="2">
    <source>
        <dbReference type="Proteomes" id="UP000231503"/>
    </source>
</evidence>
<protein>
    <recommendedName>
        <fullName evidence="3">Glycosyltransferase subfamily 4-like N-terminal domain-containing protein</fullName>
    </recommendedName>
</protein>
<gene>
    <name evidence="1" type="ORF">COU47_00685</name>
</gene>
<sequence>MSNKIVFIPILQGAEAKNILRTRLYQLLLSDTDIRIVFFVASEAKAEYYKKEFSHPQVLYEVFGAYKRPRGSEIFEYLKFRLLRTSTIDLRRKRARDMGGSIFGYVASYILTRACANRLCRRVVRFFDYYCIRDNAFSQYFDRYSPQLIVTAHLFGEIETSMLREAKKRGVRSIGIVNSWDKLTGRAIMRLLPDILLVFNEIQKKEALRHADIDEKNIIVVGALPFDYYAYGTPSTRAEFTKRLGVEPDKKILVYAPLGRSNSASDWDILDLLQSCMRDGKIKHSAVVLVRYPPNDFIDENEAKKRPSIIFDVPGVRFTKKRGFGLDWDMTQDDLQHLLDTVAHADVFVSYGSTLILDAAMLDKPIININFEMRKNIPLSQRPTSFYETEHYQKALRTGGIRMVSTADELIEWINVYFSHPECDHESRLRLRDEQCWRFDGKAAERIADVIFSAMRQE</sequence>
<dbReference type="InterPro" id="IPR043148">
    <property type="entry name" value="TagF_C"/>
</dbReference>
<name>A0A2H0TG53_9BACT</name>